<gene>
    <name evidence="2" type="ORF">M406DRAFT_328954</name>
</gene>
<dbReference type="GeneID" id="63837511"/>
<feature type="compositionally biased region" description="Polar residues" evidence="1">
    <location>
        <begin position="205"/>
        <end position="216"/>
    </location>
</feature>
<comment type="caution">
    <text evidence="2">The sequence shown here is derived from an EMBL/GenBank/DDBJ whole genome shotgun (WGS) entry which is preliminary data.</text>
</comment>
<protein>
    <submittedName>
        <fullName evidence="2">Uncharacterized protein</fullName>
    </submittedName>
</protein>
<name>A0A9P4Y6L5_CRYP1</name>
<dbReference type="EMBL" id="MU032346">
    <property type="protein sequence ID" value="KAF3767904.1"/>
    <property type="molecule type" value="Genomic_DNA"/>
</dbReference>
<evidence type="ECO:0000313" key="2">
    <source>
        <dbReference type="EMBL" id="KAF3767904.1"/>
    </source>
</evidence>
<accession>A0A9P4Y6L5</accession>
<evidence type="ECO:0000256" key="1">
    <source>
        <dbReference type="SAM" id="MobiDB-lite"/>
    </source>
</evidence>
<dbReference type="Proteomes" id="UP000803844">
    <property type="component" value="Unassembled WGS sequence"/>
</dbReference>
<proteinExistence type="predicted"/>
<feature type="region of interest" description="Disordered" evidence="1">
    <location>
        <begin position="175"/>
        <end position="232"/>
    </location>
</feature>
<dbReference type="AlphaFoldDB" id="A0A9P4Y6L5"/>
<keyword evidence="3" id="KW-1185">Reference proteome</keyword>
<evidence type="ECO:0000313" key="3">
    <source>
        <dbReference type="Proteomes" id="UP000803844"/>
    </source>
</evidence>
<dbReference type="RefSeq" id="XP_040778865.1">
    <property type="nucleotide sequence ID" value="XM_040920382.1"/>
</dbReference>
<sequence>MKRNKEVDQETREAHELIETYILKSQNEHFHKLGYQVFDFANNVGYYWDLSRNGHYLKVWNIIRSEHNFVYTVTQFVRGLDAEAQNPEIDEGSRGCARGLLHVCEKLLHRATALHLEAQEQALQAGSGMEARQDLAEEERMWADEAPPSWAFLRTYHLIQANVFEVGRPARPPLMPWDQKPVELSAGEKGSDGSSSAESGRLAGLNSTEPASTGEVSTEKEGSSHVPQSDTPRAKALAAYLLEDFPSEEDCIDIEAE</sequence>
<reference evidence="2" key="1">
    <citation type="journal article" date="2020" name="Phytopathology">
        <title>Genome sequence of the chestnut blight fungus Cryphonectria parasitica EP155: A fundamental resource for an archetypical invasive plant pathogen.</title>
        <authorList>
            <person name="Crouch J.A."/>
            <person name="Dawe A."/>
            <person name="Aerts A."/>
            <person name="Barry K."/>
            <person name="Churchill A.C.L."/>
            <person name="Grimwood J."/>
            <person name="Hillman B."/>
            <person name="Milgroom M.G."/>
            <person name="Pangilinan J."/>
            <person name="Smith M."/>
            <person name="Salamov A."/>
            <person name="Schmutz J."/>
            <person name="Yadav J."/>
            <person name="Grigoriev I.V."/>
            <person name="Nuss D."/>
        </authorList>
    </citation>
    <scope>NUCLEOTIDE SEQUENCE</scope>
    <source>
        <strain evidence="2">EP155</strain>
    </source>
</reference>
<organism evidence="2 3">
    <name type="scientific">Cryphonectria parasitica (strain ATCC 38755 / EP155)</name>
    <dbReference type="NCBI Taxonomy" id="660469"/>
    <lineage>
        <taxon>Eukaryota</taxon>
        <taxon>Fungi</taxon>
        <taxon>Dikarya</taxon>
        <taxon>Ascomycota</taxon>
        <taxon>Pezizomycotina</taxon>
        <taxon>Sordariomycetes</taxon>
        <taxon>Sordariomycetidae</taxon>
        <taxon>Diaporthales</taxon>
        <taxon>Cryphonectriaceae</taxon>
        <taxon>Cryphonectria-Endothia species complex</taxon>
        <taxon>Cryphonectria</taxon>
    </lineage>
</organism>